<comment type="similarity">
    <text evidence="1">Belongs to the sigma-70 factor family. ECF subfamily.</text>
</comment>
<comment type="caution">
    <text evidence="7">The sequence shown here is derived from an EMBL/GenBank/DDBJ whole genome shotgun (WGS) entry which is preliminary data.</text>
</comment>
<dbReference type="GO" id="GO:0006352">
    <property type="term" value="P:DNA-templated transcription initiation"/>
    <property type="evidence" value="ECO:0007669"/>
    <property type="project" value="InterPro"/>
</dbReference>
<keyword evidence="3" id="KW-0731">Sigma factor</keyword>
<dbReference type="SUPFAM" id="SSF88946">
    <property type="entry name" value="Sigma2 domain of RNA polymerase sigma factors"/>
    <property type="match status" value="1"/>
</dbReference>
<organism evidence="7 8">
    <name type="scientific">Putridiphycobacter roseus</name>
    <dbReference type="NCBI Taxonomy" id="2219161"/>
    <lineage>
        <taxon>Bacteria</taxon>
        <taxon>Pseudomonadati</taxon>
        <taxon>Bacteroidota</taxon>
        <taxon>Flavobacteriia</taxon>
        <taxon>Flavobacteriales</taxon>
        <taxon>Crocinitomicaceae</taxon>
        <taxon>Putridiphycobacter</taxon>
    </lineage>
</organism>
<proteinExistence type="inferred from homology"/>
<dbReference type="InterPro" id="IPR013324">
    <property type="entry name" value="RNA_pol_sigma_r3/r4-like"/>
</dbReference>
<dbReference type="RefSeq" id="WP_111062935.1">
    <property type="nucleotide sequence ID" value="NZ_JBHUCU010000016.1"/>
</dbReference>
<gene>
    <name evidence="7" type="ORF">DNU06_09070</name>
</gene>
<dbReference type="EMBL" id="QKSB01000004">
    <property type="protein sequence ID" value="PZE17411.1"/>
    <property type="molecule type" value="Genomic_DNA"/>
</dbReference>
<keyword evidence="4" id="KW-0804">Transcription</keyword>
<dbReference type="PANTHER" id="PTHR43133">
    <property type="entry name" value="RNA POLYMERASE ECF-TYPE SIGMA FACTO"/>
    <property type="match status" value="1"/>
</dbReference>
<dbReference type="GO" id="GO:0016987">
    <property type="term" value="F:sigma factor activity"/>
    <property type="evidence" value="ECO:0007669"/>
    <property type="project" value="UniProtKB-KW"/>
</dbReference>
<keyword evidence="8" id="KW-1185">Reference proteome</keyword>
<evidence type="ECO:0000256" key="1">
    <source>
        <dbReference type="ARBA" id="ARBA00010641"/>
    </source>
</evidence>
<dbReference type="OrthoDB" id="9780326at2"/>
<dbReference type="InterPro" id="IPR036388">
    <property type="entry name" value="WH-like_DNA-bd_sf"/>
</dbReference>
<dbReference type="NCBIfam" id="TIGR02937">
    <property type="entry name" value="sigma70-ECF"/>
    <property type="match status" value="1"/>
</dbReference>
<name>A0A2W1N326_9FLAO</name>
<dbReference type="InterPro" id="IPR007627">
    <property type="entry name" value="RNA_pol_sigma70_r2"/>
</dbReference>
<evidence type="ECO:0000256" key="4">
    <source>
        <dbReference type="ARBA" id="ARBA00023163"/>
    </source>
</evidence>
<dbReference type="Pfam" id="PF04542">
    <property type="entry name" value="Sigma70_r2"/>
    <property type="match status" value="1"/>
</dbReference>
<dbReference type="SUPFAM" id="SSF88659">
    <property type="entry name" value="Sigma3 and sigma4 domains of RNA polymerase sigma factors"/>
    <property type="match status" value="1"/>
</dbReference>
<protein>
    <submittedName>
        <fullName evidence="7">RNA polymerase subunit sigma-24</fullName>
    </submittedName>
</protein>
<evidence type="ECO:0000259" key="6">
    <source>
        <dbReference type="Pfam" id="PF08281"/>
    </source>
</evidence>
<feature type="domain" description="RNA polymerase sigma-70 region 2" evidence="5">
    <location>
        <begin position="12"/>
        <end position="70"/>
    </location>
</feature>
<dbReference type="InterPro" id="IPR014284">
    <property type="entry name" value="RNA_pol_sigma-70_dom"/>
</dbReference>
<evidence type="ECO:0000313" key="8">
    <source>
        <dbReference type="Proteomes" id="UP000249248"/>
    </source>
</evidence>
<evidence type="ECO:0000256" key="2">
    <source>
        <dbReference type="ARBA" id="ARBA00023015"/>
    </source>
</evidence>
<sequence length="168" mass="19517">MHHKEVKFKEIYKQSKDKIYRLCLGFSGNKAEADDLFQEVYIKVWNNLSSFRKESNINTWIYRIATNTAILSANKSAKTRARMDQLKLENEFLTLDNSGPDYAEKEIMKLYKVIATLKEQDRIIISLFLEQHSYIEIAEIVGISVSNVGVKINRIKKSLTKKMNSYGK</sequence>
<dbReference type="AlphaFoldDB" id="A0A2W1N326"/>
<dbReference type="Gene3D" id="1.10.1740.10">
    <property type="match status" value="1"/>
</dbReference>
<dbReference type="InterPro" id="IPR039425">
    <property type="entry name" value="RNA_pol_sigma-70-like"/>
</dbReference>
<dbReference type="Gene3D" id="1.10.10.10">
    <property type="entry name" value="Winged helix-like DNA-binding domain superfamily/Winged helix DNA-binding domain"/>
    <property type="match status" value="1"/>
</dbReference>
<accession>A0A2W1N326</accession>
<feature type="domain" description="RNA polymerase sigma factor 70 region 4 type 2" evidence="6">
    <location>
        <begin position="108"/>
        <end position="159"/>
    </location>
</feature>
<evidence type="ECO:0000313" key="7">
    <source>
        <dbReference type="EMBL" id="PZE17411.1"/>
    </source>
</evidence>
<reference evidence="7 8" key="1">
    <citation type="submission" date="2018-06" db="EMBL/GenBank/DDBJ databases">
        <title>The draft genome sequence of Crocinitomix sp. SM1701.</title>
        <authorList>
            <person name="Zhang X."/>
        </authorList>
    </citation>
    <scope>NUCLEOTIDE SEQUENCE [LARGE SCALE GENOMIC DNA]</scope>
    <source>
        <strain evidence="7 8">SM1701</strain>
    </source>
</reference>
<dbReference type="Proteomes" id="UP000249248">
    <property type="component" value="Unassembled WGS sequence"/>
</dbReference>
<dbReference type="InterPro" id="IPR013249">
    <property type="entry name" value="RNA_pol_sigma70_r4_t2"/>
</dbReference>
<evidence type="ECO:0000256" key="3">
    <source>
        <dbReference type="ARBA" id="ARBA00023082"/>
    </source>
</evidence>
<dbReference type="InterPro" id="IPR013325">
    <property type="entry name" value="RNA_pol_sigma_r2"/>
</dbReference>
<keyword evidence="2" id="KW-0805">Transcription regulation</keyword>
<dbReference type="PANTHER" id="PTHR43133:SF45">
    <property type="entry name" value="RNA POLYMERASE ECF-TYPE SIGMA FACTOR"/>
    <property type="match status" value="1"/>
</dbReference>
<dbReference type="Pfam" id="PF08281">
    <property type="entry name" value="Sigma70_r4_2"/>
    <property type="match status" value="1"/>
</dbReference>
<dbReference type="GO" id="GO:0003677">
    <property type="term" value="F:DNA binding"/>
    <property type="evidence" value="ECO:0007669"/>
    <property type="project" value="InterPro"/>
</dbReference>
<evidence type="ECO:0000259" key="5">
    <source>
        <dbReference type="Pfam" id="PF04542"/>
    </source>
</evidence>